<accession>A0ACC0AZC1</accession>
<sequence length="621" mass="69490">MSTPKRAPTWFSARRLFERKLSELHHCTDLNQVNQIHAIIYKSNLHRDSLITAKLISAFSLCRRIDSAIKVFNQIEKPDLHLYNVFVRAQILDSQSSQAFATFFEMQINGVLPDTFTYSFLLKACSDQSWFKVVTLINTHLIKYGLFDDVLILNSLVNSYLNCGLMGFCLAEKLFSIMVDRDAVTYNCMLSGLVKVGKLDEALKLFDEMPERDTVSWNIVLDGYVRSGDLNLAIELFEKMPSRDSVSWCTLISGYSKSGDLKTARILFEKMPAKNLVAWTTIIAAYAAKGIVKEAIALYDQMQVASMKPDEGTIIGILAACAASGVLGLGERIHYSLNKSGYRCSTRVLNTLIDMYAKCGSLNGALTIFNGMEKKDITSWSTMIHASAIHGHGEMALHLFSKMKQEGFAPDRVTFIGILSACNHTGLVDEGIHLFYTMEKDYGVVPEIVHYGCMIDLLGRGGRLKEAFRLVQNMPFEPNNKIWGALIGACRKHYAVALAEEELKHLLQLDFTDSGSLSMLSSIYAISGDWNNFANARLRMRNIGCGKPSGASSVEVDNEFHEFTAMDQSHPKCDMVYEMIDGLTQHIKMRAAGHGAEAHFNLPVPVDDFMQRSTDQLYRNN</sequence>
<dbReference type="Proteomes" id="UP001060085">
    <property type="component" value="Linkage Group LG04"/>
</dbReference>
<reference evidence="2" key="1">
    <citation type="journal article" date="2023" name="Nat. Plants">
        <title>Single-cell RNA sequencing provides a high-resolution roadmap for understanding the multicellular compartmentation of specialized metabolism.</title>
        <authorList>
            <person name="Sun S."/>
            <person name="Shen X."/>
            <person name="Li Y."/>
            <person name="Li Y."/>
            <person name="Wang S."/>
            <person name="Li R."/>
            <person name="Zhang H."/>
            <person name="Shen G."/>
            <person name="Guo B."/>
            <person name="Wei J."/>
            <person name="Xu J."/>
            <person name="St-Pierre B."/>
            <person name="Chen S."/>
            <person name="Sun C."/>
        </authorList>
    </citation>
    <scope>NUCLEOTIDE SEQUENCE [LARGE SCALE GENOMIC DNA]</scope>
</reference>
<comment type="caution">
    <text evidence="1">The sequence shown here is derived from an EMBL/GenBank/DDBJ whole genome shotgun (WGS) entry which is preliminary data.</text>
</comment>
<keyword evidence="2" id="KW-1185">Reference proteome</keyword>
<gene>
    <name evidence="1" type="ORF">M9H77_15538</name>
</gene>
<proteinExistence type="predicted"/>
<name>A0ACC0AZC1_CATRO</name>
<protein>
    <submittedName>
        <fullName evidence="1">Uncharacterized protein</fullName>
    </submittedName>
</protein>
<dbReference type="EMBL" id="CM044704">
    <property type="protein sequence ID" value="KAI5665685.1"/>
    <property type="molecule type" value="Genomic_DNA"/>
</dbReference>
<organism evidence="1 2">
    <name type="scientific">Catharanthus roseus</name>
    <name type="common">Madagascar periwinkle</name>
    <name type="synonym">Vinca rosea</name>
    <dbReference type="NCBI Taxonomy" id="4058"/>
    <lineage>
        <taxon>Eukaryota</taxon>
        <taxon>Viridiplantae</taxon>
        <taxon>Streptophyta</taxon>
        <taxon>Embryophyta</taxon>
        <taxon>Tracheophyta</taxon>
        <taxon>Spermatophyta</taxon>
        <taxon>Magnoliopsida</taxon>
        <taxon>eudicotyledons</taxon>
        <taxon>Gunneridae</taxon>
        <taxon>Pentapetalae</taxon>
        <taxon>asterids</taxon>
        <taxon>lamiids</taxon>
        <taxon>Gentianales</taxon>
        <taxon>Apocynaceae</taxon>
        <taxon>Rauvolfioideae</taxon>
        <taxon>Vinceae</taxon>
        <taxon>Catharanthinae</taxon>
        <taxon>Catharanthus</taxon>
    </lineage>
</organism>
<evidence type="ECO:0000313" key="2">
    <source>
        <dbReference type="Proteomes" id="UP001060085"/>
    </source>
</evidence>
<evidence type="ECO:0000313" key="1">
    <source>
        <dbReference type="EMBL" id="KAI5665685.1"/>
    </source>
</evidence>